<keyword evidence="4" id="KW-1185">Reference proteome</keyword>
<keyword evidence="1" id="KW-0472">Membrane</keyword>
<keyword evidence="1" id="KW-0812">Transmembrane</keyword>
<keyword evidence="1" id="KW-1133">Transmembrane helix</keyword>
<dbReference type="Pfam" id="PF03872">
    <property type="entry name" value="RseA_N"/>
    <property type="match status" value="1"/>
</dbReference>
<feature type="transmembrane region" description="Helical" evidence="1">
    <location>
        <begin position="90"/>
        <end position="112"/>
    </location>
</feature>
<reference evidence="3 4" key="1">
    <citation type="submission" date="2019-03" db="EMBL/GenBank/DDBJ databases">
        <title>Genomic Encyclopedia of Type Strains, Phase IV (KMG-IV): sequencing the most valuable type-strain genomes for metagenomic binning, comparative biology and taxonomic classification.</title>
        <authorList>
            <person name="Goeker M."/>
        </authorList>
    </citation>
    <scope>NUCLEOTIDE SEQUENCE [LARGE SCALE GENOMIC DNA]</scope>
    <source>
        <strain evidence="3 4">DSM 13587</strain>
    </source>
</reference>
<dbReference type="AlphaFoldDB" id="A0A4R3MYH0"/>
<protein>
    <submittedName>
        <fullName evidence="3">Sigma-E factor negative regulatory protein RseA</fullName>
    </submittedName>
</protein>
<proteinExistence type="predicted"/>
<sequence>MTDEQRLQLSALQDGELDAASTSRLLDAVARESSLRATWERYHLIGQAIRNEHIDLTHRDLAERVRCALIAEPVPLTQHRRHRWLHARRPVVGVALAATLALVALFAAPVLFQPVPTNPTPAAFTPTFAGYAPLPDRHWRLDRPELASKLDRFLVTHQATAPATGAKGMLPYATLVGYDEPR</sequence>
<dbReference type="PANTHER" id="PTHR38104">
    <property type="match status" value="1"/>
</dbReference>
<organism evidence="3 4">
    <name type="scientific">Thiobaca trueperi</name>
    <dbReference type="NCBI Taxonomy" id="127458"/>
    <lineage>
        <taxon>Bacteria</taxon>
        <taxon>Pseudomonadati</taxon>
        <taxon>Pseudomonadota</taxon>
        <taxon>Gammaproteobacteria</taxon>
        <taxon>Chromatiales</taxon>
        <taxon>Chromatiaceae</taxon>
        <taxon>Thiobaca</taxon>
    </lineage>
</organism>
<evidence type="ECO:0000313" key="3">
    <source>
        <dbReference type="EMBL" id="TCT21435.1"/>
    </source>
</evidence>
<dbReference type="InterPro" id="IPR036147">
    <property type="entry name" value="Anti-sigma_E_RseA_N_sf"/>
</dbReference>
<dbReference type="Proteomes" id="UP000295717">
    <property type="component" value="Unassembled WGS sequence"/>
</dbReference>
<evidence type="ECO:0000256" key="1">
    <source>
        <dbReference type="SAM" id="Phobius"/>
    </source>
</evidence>
<dbReference type="SUPFAM" id="SSF89069">
    <property type="entry name" value="N-terminal, cytoplasmic domain of anti-sigmaE factor RseA"/>
    <property type="match status" value="1"/>
</dbReference>
<dbReference type="EMBL" id="SMAO01000004">
    <property type="protein sequence ID" value="TCT21435.1"/>
    <property type="molecule type" value="Genomic_DNA"/>
</dbReference>
<dbReference type="OrthoDB" id="5298512at2"/>
<name>A0A4R3MYH0_9GAMM</name>
<dbReference type="RefSeq" id="WP_132977023.1">
    <property type="nucleotide sequence ID" value="NZ_SMAO01000004.1"/>
</dbReference>
<dbReference type="Gene3D" id="1.10.10.880">
    <property type="entry name" value="Anti sigma-E protein RseA, N-terminal domain"/>
    <property type="match status" value="1"/>
</dbReference>
<dbReference type="CDD" id="cd16328">
    <property type="entry name" value="RseA_N"/>
    <property type="match status" value="1"/>
</dbReference>
<dbReference type="InterPro" id="IPR005572">
    <property type="entry name" value="Anti-sigma_E_RseA_N"/>
</dbReference>
<evidence type="ECO:0000259" key="2">
    <source>
        <dbReference type="Pfam" id="PF03872"/>
    </source>
</evidence>
<dbReference type="GO" id="GO:0016989">
    <property type="term" value="F:sigma factor antagonist activity"/>
    <property type="evidence" value="ECO:0007669"/>
    <property type="project" value="InterPro"/>
</dbReference>
<gene>
    <name evidence="3" type="ORF">EDC35_104292</name>
</gene>
<feature type="domain" description="Anti sigma-E protein RseA N-terminal" evidence="2">
    <location>
        <begin position="8"/>
        <end position="79"/>
    </location>
</feature>
<accession>A0A4R3MYH0</accession>
<evidence type="ECO:0000313" key="4">
    <source>
        <dbReference type="Proteomes" id="UP000295717"/>
    </source>
</evidence>
<comment type="caution">
    <text evidence="3">The sequence shown here is derived from an EMBL/GenBank/DDBJ whole genome shotgun (WGS) entry which is preliminary data.</text>
</comment>
<dbReference type="PANTHER" id="PTHR38104:SF1">
    <property type="entry name" value="ANTI-SIGMA-E FACTOR RSEA"/>
    <property type="match status" value="1"/>
</dbReference>
<dbReference type="InterPro" id="IPR052383">
    <property type="entry name" value="Anti-sigma-E_RseA-like"/>
</dbReference>